<comment type="subcellular location">
    <subcellularLocation>
        <location evidence="1">Cytoplasm</location>
    </subcellularLocation>
</comment>
<evidence type="ECO:0000259" key="9">
    <source>
        <dbReference type="Pfam" id="PF08609"/>
    </source>
</evidence>
<dbReference type="AlphaFoldDB" id="A0A364L8K1"/>
<sequence length="218" mass="24018">MDRGLNELLKWSVENSEASRQSIANINDDPNNPNPIPPPTLNGLNEAALRALMGGPSDADLMKESMAALLSDEVDLENKIVAFDNFEQLVENIDNANNMEPLGLWTPLVGLLQHKEADMRRMAAWCIGTAVQNNEKGQDKLLVLNVLPTLVSLATTDPDSKVRRKSVYALSSAVRNFQPNMDEVFSHLPADYKTSDHVDAGDMEAIDTILNKLREAPI</sequence>
<dbReference type="Gene3D" id="1.25.10.10">
    <property type="entry name" value="Leucine-rich Repeat Variant"/>
    <property type="match status" value="1"/>
</dbReference>
<dbReference type="Pfam" id="PF08609">
    <property type="entry name" value="Fes1"/>
    <property type="match status" value="1"/>
</dbReference>
<organism evidence="10 11">
    <name type="scientific">Talaromyces amestolkiae</name>
    <dbReference type="NCBI Taxonomy" id="1196081"/>
    <lineage>
        <taxon>Eukaryota</taxon>
        <taxon>Fungi</taxon>
        <taxon>Dikarya</taxon>
        <taxon>Ascomycota</taxon>
        <taxon>Pezizomycotina</taxon>
        <taxon>Eurotiomycetes</taxon>
        <taxon>Eurotiomycetidae</taxon>
        <taxon>Eurotiales</taxon>
        <taxon>Trichocomaceae</taxon>
        <taxon>Talaromyces</taxon>
        <taxon>Talaromyces sect. Talaromyces</taxon>
    </lineage>
</organism>
<comment type="function">
    <text evidence="8">Functions as a nucleotide exchange factor (NEF) for Hsp70 chaperones which accelerates the release of ADP. Required for fully efficient Hsp70-mediated folding of proteins.</text>
</comment>
<proteinExistence type="inferred from homology"/>
<evidence type="ECO:0000256" key="1">
    <source>
        <dbReference type="ARBA" id="ARBA00004496"/>
    </source>
</evidence>
<keyword evidence="7" id="KW-0810">Translation regulation</keyword>
<dbReference type="Pfam" id="PF13513">
    <property type="entry name" value="HEAT_EZ"/>
    <property type="match status" value="1"/>
</dbReference>
<dbReference type="OrthoDB" id="10250458at2759"/>
<dbReference type="GO" id="GO:0006417">
    <property type="term" value="P:regulation of translation"/>
    <property type="evidence" value="ECO:0007669"/>
    <property type="project" value="UniProtKB-KW"/>
</dbReference>
<accession>A0A364L8K1</accession>
<evidence type="ECO:0000256" key="7">
    <source>
        <dbReference type="ARBA" id="ARBA00022845"/>
    </source>
</evidence>
<protein>
    <recommendedName>
        <fullName evidence="4">Hsp70 nucleotide exchange factor FES1</fullName>
    </recommendedName>
    <alternativeName>
        <fullName evidence="3">Hsp70 nucleotide exchange factor fes1</fullName>
    </alternativeName>
</protein>
<gene>
    <name evidence="10" type="ORF">BHQ10_008156</name>
</gene>
<comment type="similarity">
    <text evidence="2">Belongs to the FES1 family.</text>
</comment>
<evidence type="ECO:0000256" key="2">
    <source>
        <dbReference type="ARBA" id="ARBA00011045"/>
    </source>
</evidence>
<keyword evidence="5" id="KW-0963">Cytoplasm</keyword>
<dbReference type="STRING" id="1196081.A0A364L8K1"/>
<dbReference type="InterPro" id="IPR016024">
    <property type="entry name" value="ARM-type_fold"/>
</dbReference>
<dbReference type="EMBL" id="MIKG01000018">
    <property type="protein sequence ID" value="RAO72144.1"/>
    <property type="molecule type" value="Genomic_DNA"/>
</dbReference>
<dbReference type="PANTHER" id="PTHR19316:SF18">
    <property type="entry name" value="HSP70-BINDING PROTEIN 1"/>
    <property type="match status" value="1"/>
</dbReference>
<dbReference type="SUPFAM" id="SSF48371">
    <property type="entry name" value="ARM repeat"/>
    <property type="match status" value="1"/>
</dbReference>
<dbReference type="InterPro" id="IPR013918">
    <property type="entry name" value="Nucleotide_exch_fac_Fes1"/>
</dbReference>
<evidence type="ECO:0000256" key="4">
    <source>
        <dbReference type="ARBA" id="ARBA00020719"/>
    </source>
</evidence>
<dbReference type="FunFam" id="1.25.10.10:FF:000434">
    <property type="entry name" value="Hsp70 nucleotide exchange factor fes1"/>
    <property type="match status" value="1"/>
</dbReference>
<dbReference type="InterPro" id="IPR050693">
    <property type="entry name" value="Hsp70_NEF-Inhibitors"/>
</dbReference>
<dbReference type="Proteomes" id="UP000249363">
    <property type="component" value="Unassembled WGS sequence"/>
</dbReference>
<evidence type="ECO:0000256" key="5">
    <source>
        <dbReference type="ARBA" id="ARBA00022490"/>
    </source>
</evidence>
<evidence type="ECO:0000256" key="3">
    <source>
        <dbReference type="ARBA" id="ARBA00015214"/>
    </source>
</evidence>
<evidence type="ECO:0000256" key="6">
    <source>
        <dbReference type="ARBA" id="ARBA00022737"/>
    </source>
</evidence>
<dbReference type="InterPro" id="IPR011989">
    <property type="entry name" value="ARM-like"/>
</dbReference>
<feature type="domain" description="Nucleotide exchange factor Fes1" evidence="9">
    <location>
        <begin position="5"/>
        <end position="99"/>
    </location>
</feature>
<keyword evidence="11" id="KW-1185">Reference proteome</keyword>
<evidence type="ECO:0000256" key="8">
    <source>
        <dbReference type="ARBA" id="ARBA00024912"/>
    </source>
</evidence>
<evidence type="ECO:0000313" key="10">
    <source>
        <dbReference type="EMBL" id="RAO72144.1"/>
    </source>
</evidence>
<dbReference type="GeneID" id="63797370"/>
<name>A0A364L8K1_TALAM</name>
<dbReference type="GO" id="GO:0005783">
    <property type="term" value="C:endoplasmic reticulum"/>
    <property type="evidence" value="ECO:0007669"/>
    <property type="project" value="TreeGrafter"/>
</dbReference>
<keyword evidence="6" id="KW-0677">Repeat</keyword>
<dbReference type="RefSeq" id="XP_040736658.1">
    <property type="nucleotide sequence ID" value="XM_040880930.1"/>
</dbReference>
<reference evidence="10 11" key="1">
    <citation type="journal article" date="2017" name="Biotechnol. Biofuels">
        <title>Differential beta-glucosidase expression as a function of carbon source availability in Talaromyces amestolkiae: a genomic and proteomic approach.</title>
        <authorList>
            <person name="de Eugenio L.I."/>
            <person name="Mendez-Liter J.A."/>
            <person name="Nieto-Dominguez M."/>
            <person name="Alonso L."/>
            <person name="Gil-Munoz J."/>
            <person name="Barriuso J."/>
            <person name="Prieto A."/>
            <person name="Martinez M.J."/>
        </authorList>
    </citation>
    <scope>NUCLEOTIDE SEQUENCE [LARGE SCALE GENOMIC DNA]</scope>
    <source>
        <strain evidence="10 11">CIB</strain>
    </source>
</reference>
<dbReference type="PANTHER" id="PTHR19316">
    <property type="entry name" value="PROTEIN FOLDING REGULATOR"/>
    <property type="match status" value="1"/>
</dbReference>
<dbReference type="GO" id="GO:0000774">
    <property type="term" value="F:adenyl-nucleotide exchange factor activity"/>
    <property type="evidence" value="ECO:0007669"/>
    <property type="project" value="TreeGrafter"/>
</dbReference>
<comment type="caution">
    <text evidence="10">The sequence shown here is derived from an EMBL/GenBank/DDBJ whole genome shotgun (WGS) entry which is preliminary data.</text>
</comment>
<evidence type="ECO:0000313" key="11">
    <source>
        <dbReference type="Proteomes" id="UP000249363"/>
    </source>
</evidence>